<protein>
    <submittedName>
        <fullName evidence="4">VapE family protein</fullName>
    </submittedName>
</protein>
<dbReference type="InterPro" id="IPR014907">
    <property type="entry name" value="BT4734-like_N"/>
</dbReference>
<name>A0AAE3QNS0_9BACT</name>
<dbReference type="PANTHER" id="PTHR34985:SF1">
    <property type="entry name" value="SLR0554 PROTEIN"/>
    <property type="match status" value="1"/>
</dbReference>
<accession>A0AAE3QNS0</accession>
<dbReference type="Pfam" id="PF08800">
    <property type="entry name" value="BT4734-like_N"/>
    <property type="match status" value="1"/>
</dbReference>
<evidence type="ECO:0000259" key="1">
    <source>
        <dbReference type="Pfam" id="PF05272"/>
    </source>
</evidence>
<feature type="domain" description="BT4734-like N-terminal" evidence="3">
    <location>
        <begin position="53"/>
        <end position="167"/>
    </location>
</feature>
<evidence type="ECO:0000313" key="4">
    <source>
        <dbReference type="EMBL" id="MDJ1482475.1"/>
    </source>
</evidence>
<dbReference type="RefSeq" id="WP_313981665.1">
    <property type="nucleotide sequence ID" value="NZ_JASJOS010000008.1"/>
</dbReference>
<dbReference type="InterPro" id="IPR014819">
    <property type="entry name" value="PriCT_2"/>
</dbReference>
<proteinExistence type="predicted"/>
<dbReference type="Pfam" id="PF08707">
    <property type="entry name" value="PriCT_2"/>
    <property type="match status" value="1"/>
</dbReference>
<dbReference type="Pfam" id="PF05272">
    <property type="entry name" value="VapE-like_dom"/>
    <property type="match status" value="1"/>
</dbReference>
<reference evidence="4" key="1">
    <citation type="submission" date="2023-05" db="EMBL/GenBank/DDBJ databases">
        <authorList>
            <person name="Zhang X."/>
        </authorList>
    </citation>
    <scope>NUCLEOTIDE SEQUENCE</scope>
    <source>
        <strain evidence="4">YF14B1</strain>
    </source>
</reference>
<dbReference type="Proteomes" id="UP001241110">
    <property type="component" value="Unassembled WGS sequence"/>
</dbReference>
<sequence length="731" mass="83530">MTNHTITLFSDAYAKTGQEYSLNTFLENIKNGTWKNAVQKVRESKNEQTQKKLKEKLNAVTISGLFTGGKSDSDLQKHSNFIAIDLDYVTDVEKVKAFLEEDPYTYAVFTSCRGKGLCIVVKIEGKKHKLAFDGLTQYYFQLYSQIVDPSGRNVSRLRFVSYDPDLFLNEEPKVFKIYPEKEKKRPDTRNIYFSTHDIDHVFDQIQSQQIDVTGGYHQWCNIAFALADYFGEAGRDRFLAVSQFSSLYDAKKADLQFTACLRHNATSLKKVTIATFLWYCKQQGISIISDQTKAIVQSAKLGKNGSNTAEGTVNVLQEVYGMDPAITRPIVEQVYAGSNEVDEDRIPLWVKLETYFREYQPDLKRNVLNQEIYRNYVRLTEKDLIDITIDAARKTLSPVTKDIANDYMKSSGIVEFNPLRVFFEGMGSATTGHIQRLAESLDCKHGHDFAATVLRKWLVGCVGSAFEEYSSVMLVLAGKQKAGKSSWIKQLLPDNLHCRTELITPHIFGVRTYQDDLVMSSSWIAIDEEFVSIEKMGYKRMKAMITQPTIYMRYNYDRRGQNKPRLVNFAGCANEVDFLEDSTGNRRFGVIELTKRINWDIYNAVDKYEVWKEAYHLYIKGIDTDMTDEEMAQINEVAEEYRLRSKEEELIIRHFTQCTPGADGAVFVSATSIGNFLQIYSSYKNLSPDKIGRAMKSLGFDNNNGKPVKLQGKTVRGFWVLCDAEKLHTLK</sequence>
<dbReference type="GO" id="GO:0016817">
    <property type="term" value="F:hydrolase activity, acting on acid anhydrides"/>
    <property type="evidence" value="ECO:0007669"/>
    <property type="project" value="InterPro"/>
</dbReference>
<dbReference type="PANTHER" id="PTHR34985">
    <property type="entry name" value="SLR0554 PROTEIN"/>
    <property type="match status" value="1"/>
</dbReference>
<evidence type="ECO:0000313" key="5">
    <source>
        <dbReference type="Proteomes" id="UP001241110"/>
    </source>
</evidence>
<gene>
    <name evidence="4" type="ORF">QNI16_18370</name>
</gene>
<organism evidence="4 5">
    <name type="scientific">Xanthocytophaga flava</name>
    <dbReference type="NCBI Taxonomy" id="3048013"/>
    <lineage>
        <taxon>Bacteria</taxon>
        <taxon>Pseudomonadati</taxon>
        <taxon>Bacteroidota</taxon>
        <taxon>Cytophagia</taxon>
        <taxon>Cytophagales</taxon>
        <taxon>Rhodocytophagaceae</taxon>
        <taxon>Xanthocytophaga</taxon>
    </lineage>
</organism>
<evidence type="ECO:0000259" key="2">
    <source>
        <dbReference type="Pfam" id="PF08707"/>
    </source>
</evidence>
<feature type="domain" description="Primase C-terminal 2" evidence="2">
    <location>
        <begin position="208"/>
        <end position="280"/>
    </location>
</feature>
<evidence type="ECO:0000259" key="3">
    <source>
        <dbReference type="Pfam" id="PF08800"/>
    </source>
</evidence>
<dbReference type="InterPro" id="IPR007936">
    <property type="entry name" value="VapE-like_dom"/>
</dbReference>
<dbReference type="AlphaFoldDB" id="A0AAE3QNS0"/>
<comment type="caution">
    <text evidence="4">The sequence shown here is derived from an EMBL/GenBank/DDBJ whole genome shotgun (WGS) entry which is preliminary data.</text>
</comment>
<feature type="domain" description="Virulence-associated protein E-like" evidence="1">
    <location>
        <begin position="447"/>
        <end position="641"/>
    </location>
</feature>
<dbReference type="EMBL" id="JASJOS010000008">
    <property type="protein sequence ID" value="MDJ1482475.1"/>
    <property type="molecule type" value="Genomic_DNA"/>
</dbReference>